<gene>
    <name evidence="4" type="ORF">RIF29_10950</name>
</gene>
<dbReference type="InterPro" id="IPR036291">
    <property type="entry name" value="NAD(P)-bd_dom_sf"/>
</dbReference>
<organism evidence="4 5">
    <name type="scientific">Crotalaria pallida</name>
    <name type="common">Smooth rattlebox</name>
    <name type="synonym">Crotalaria striata</name>
    <dbReference type="NCBI Taxonomy" id="3830"/>
    <lineage>
        <taxon>Eukaryota</taxon>
        <taxon>Viridiplantae</taxon>
        <taxon>Streptophyta</taxon>
        <taxon>Embryophyta</taxon>
        <taxon>Tracheophyta</taxon>
        <taxon>Spermatophyta</taxon>
        <taxon>Magnoliopsida</taxon>
        <taxon>eudicotyledons</taxon>
        <taxon>Gunneridae</taxon>
        <taxon>Pentapetalae</taxon>
        <taxon>rosids</taxon>
        <taxon>fabids</taxon>
        <taxon>Fabales</taxon>
        <taxon>Fabaceae</taxon>
        <taxon>Papilionoideae</taxon>
        <taxon>50 kb inversion clade</taxon>
        <taxon>genistoids sensu lato</taxon>
        <taxon>core genistoids</taxon>
        <taxon>Crotalarieae</taxon>
        <taxon>Crotalaria</taxon>
    </lineage>
</organism>
<keyword evidence="3" id="KW-0812">Transmembrane</keyword>
<proteinExistence type="inferred from homology"/>
<keyword evidence="3" id="KW-1133">Transmembrane helix</keyword>
<comment type="similarity">
    <text evidence="1">Belongs to the short-chain dehydrogenases/reductases (SDR) family.</text>
</comment>
<evidence type="ECO:0000256" key="1">
    <source>
        <dbReference type="ARBA" id="ARBA00006484"/>
    </source>
</evidence>
<protein>
    <submittedName>
        <fullName evidence="4">Uncharacterized protein</fullName>
    </submittedName>
</protein>
<dbReference type="EMBL" id="JAYWIO010000002">
    <property type="protein sequence ID" value="KAK7282292.1"/>
    <property type="molecule type" value="Genomic_DNA"/>
</dbReference>
<dbReference type="GO" id="GO:0005783">
    <property type="term" value="C:endoplasmic reticulum"/>
    <property type="evidence" value="ECO:0007669"/>
    <property type="project" value="TreeGrafter"/>
</dbReference>
<name>A0AAN9IK44_CROPI</name>
<dbReference type="PANTHER" id="PTHR43899:SF13">
    <property type="entry name" value="RH59310P"/>
    <property type="match status" value="1"/>
</dbReference>
<dbReference type="Proteomes" id="UP001372338">
    <property type="component" value="Unassembled WGS sequence"/>
</dbReference>
<dbReference type="SUPFAM" id="SSF51735">
    <property type="entry name" value="NAD(P)-binding Rossmann-fold domains"/>
    <property type="match status" value="1"/>
</dbReference>
<evidence type="ECO:0000256" key="3">
    <source>
        <dbReference type="SAM" id="Phobius"/>
    </source>
</evidence>
<dbReference type="AlphaFoldDB" id="A0AAN9IK44"/>
<dbReference type="Gene3D" id="3.40.50.720">
    <property type="entry name" value="NAD(P)-binding Rossmann-like Domain"/>
    <property type="match status" value="1"/>
</dbReference>
<evidence type="ECO:0000313" key="4">
    <source>
        <dbReference type="EMBL" id="KAK7282292.1"/>
    </source>
</evidence>
<keyword evidence="3" id="KW-0472">Membrane</keyword>
<comment type="caution">
    <text evidence="4">The sequence shown here is derived from an EMBL/GenBank/DDBJ whole genome shotgun (WGS) entry which is preliminary data.</text>
</comment>
<reference evidence="4 5" key="1">
    <citation type="submission" date="2024-01" db="EMBL/GenBank/DDBJ databases">
        <title>The genomes of 5 underutilized Papilionoideae crops provide insights into root nodulation and disease resistanc.</title>
        <authorList>
            <person name="Yuan L."/>
        </authorList>
    </citation>
    <scope>NUCLEOTIDE SEQUENCE [LARGE SCALE GENOMIC DNA]</scope>
    <source>
        <strain evidence="4">ZHUSHIDOU_FW_LH</strain>
        <tissue evidence="4">Leaf</tissue>
    </source>
</reference>
<evidence type="ECO:0000256" key="2">
    <source>
        <dbReference type="ARBA" id="ARBA00023002"/>
    </source>
</evidence>
<feature type="transmembrane region" description="Helical" evidence="3">
    <location>
        <begin position="15"/>
        <end position="40"/>
    </location>
</feature>
<dbReference type="GO" id="GO:0045703">
    <property type="term" value="F:ketoreductase activity"/>
    <property type="evidence" value="ECO:0007669"/>
    <property type="project" value="TreeGrafter"/>
</dbReference>
<accession>A0AAN9IK44</accession>
<sequence length="123" mass="13900">MECCILSKLKTQPLWLLILFTLGSFALLIFSLIFLKWVYVNFLRPPKNLKKYGSWALVTDPTDDIGKAFAFELARKGLNLILVGRSPEKLKAVSDEITSKFKAKTTVKTIVVGQGRERKPNGR</sequence>
<evidence type="ECO:0000313" key="5">
    <source>
        <dbReference type="Proteomes" id="UP001372338"/>
    </source>
</evidence>
<dbReference type="PANTHER" id="PTHR43899">
    <property type="entry name" value="RH59310P"/>
    <property type="match status" value="1"/>
</dbReference>
<dbReference type="InterPro" id="IPR051019">
    <property type="entry name" value="VLCFA-Steroid_DH"/>
</dbReference>
<keyword evidence="2" id="KW-0560">Oxidoreductase</keyword>
<keyword evidence="5" id="KW-1185">Reference proteome</keyword>